<protein>
    <submittedName>
        <fullName evidence="1">Uncharacterized protein</fullName>
    </submittedName>
</protein>
<dbReference type="Gene3D" id="3.40.50.300">
    <property type="entry name" value="P-loop containing nucleotide triphosphate hydrolases"/>
    <property type="match status" value="1"/>
</dbReference>
<sequence length="46" mass="5338">MPEKLSVDELYKCCNPDIFKFKTTDDLPLFEETIGQERALRALDFG</sequence>
<gene>
    <name evidence="1" type="ORF">HKBW3S42_01493</name>
</gene>
<feature type="non-terminal residue" evidence="1">
    <location>
        <position position="46"/>
    </location>
</feature>
<dbReference type="EMBL" id="BLSA01000308">
    <property type="protein sequence ID" value="GFP33172.1"/>
    <property type="molecule type" value="Genomic_DNA"/>
</dbReference>
<dbReference type="Proteomes" id="UP000568877">
    <property type="component" value="Unassembled WGS sequence"/>
</dbReference>
<comment type="caution">
    <text evidence="1">The sequence shown here is derived from an EMBL/GenBank/DDBJ whole genome shotgun (WGS) entry which is preliminary data.</text>
</comment>
<accession>A0A6V8PKI1</accession>
<organism evidence="1 2">
    <name type="scientific">Candidatus Hakubella thermalkaliphila</name>
    <dbReference type="NCBI Taxonomy" id="2754717"/>
    <lineage>
        <taxon>Bacteria</taxon>
        <taxon>Bacillati</taxon>
        <taxon>Actinomycetota</taxon>
        <taxon>Actinomycetota incertae sedis</taxon>
        <taxon>Candidatus Hakubellales</taxon>
        <taxon>Candidatus Hakubellaceae</taxon>
        <taxon>Candidatus Hakubella</taxon>
    </lineage>
</organism>
<proteinExistence type="predicted"/>
<evidence type="ECO:0000313" key="1">
    <source>
        <dbReference type="EMBL" id="GFP33172.1"/>
    </source>
</evidence>
<dbReference type="InterPro" id="IPR027417">
    <property type="entry name" value="P-loop_NTPase"/>
</dbReference>
<name>A0A6V8PKI1_9ACTN</name>
<dbReference type="AlphaFoldDB" id="A0A6V8PKI1"/>
<reference evidence="1 2" key="1">
    <citation type="journal article" date="2020" name="Front. Microbiol.">
        <title>Single-cell genomics of novel Actinobacteria with the Wood-Ljungdahl pathway discovered in a serpentinizing system.</title>
        <authorList>
            <person name="Merino N."/>
            <person name="Kawai M."/>
            <person name="Boyd E.S."/>
            <person name="Colman D.R."/>
            <person name="McGlynn S.E."/>
            <person name="Nealson K.H."/>
            <person name="Kurokawa K."/>
            <person name="Hongoh Y."/>
        </authorList>
    </citation>
    <scope>NUCLEOTIDE SEQUENCE [LARGE SCALE GENOMIC DNA]</scope>
    <source>
        <strain evidence="1 2">S42</strain>
    </source>
</reference>
<evidence type="ECO:0000313" key="2">
    <source>
        <dbReference type="Proteomes" id="UP000568877"/>
    </source>
</evidence>